<dbReference type="GO" id="GO:0016787">
    <property type="term" value="F:hydrolase activity"/>
    <property type="evidence" value="ECO:0007669"/>
    <property type="project" value="UniProtKB-KW"/>
</dbReference>
<gene>
    <name evidence="3" type="ORF">ACG00Y_03180</name>
</gene>
<sequence length="279" mass="28500">MKPLARTLAAALALLCAGLAQAAQPSAQPSAEYVAMGSSFAAGPGLPPYAPDAPPRCARSLANYARQFATMRGLRLNDVSCSAATTRALLEPWGELPAQIDALGADTRLVTVTIGGNDVGYIGGLLAASCAQLAAQGRVPASRCRAVAPPTEADFAALARSLRELAAAVRARVPGATLVFVDYLTVLPSAGLCEATPMPEADADLARRTAARLLALTAAAARDAGALLLPASRLSAAHHACSAEPWMWGYPAPAGGAPYHPNAQAMAGLAQALDEILER</sequence>
<evidence type="ECO:0000256" key="1">
    <source>
        <dbReference type="SAM" id="SignalP"/>
    </source>
</evidence>
<evidence type="ECO:0000313" key="3">
    <source>
        <dbReference type="EMBL" id="MFG6428896.1"/>
    </source>
</evidence>
<dbReference type="Pfam" id="PF13472">
    <property type="entry name" value="Lipase_GDSL_2"/>
    <property type="match status" value="1"/>
</dbReference>
<dbReference type="InterPro" id="IPR037460">
    <property type="entry name" value="SEST-like"/>
</dbReference>
<name>A0ABW7EZ12_9BURK</name>
<dbReference type="PANTHER" id="PTHR37981:SF1">
    <property type="entry name" value="SGNH HYDROLASE-TYPE ESTERASE DOMAIN-CONTAINING PROTEIN"/>
    <property type="match status" value="1"/>
</dbReference>
<dbReference type="InterPro" id="IPR013830">
    <property type="entry name" value="SGNH_hydro"/>
</dbReference>
<dbReference type="Gene3D" id="3.40.50.1110">
    <property type="entry name" value="SGNH hydrolase"/>
    <property type="match status" value="1"/>
</dbReference>
<dbReference type="SUPFAM" id="SSF52266">
    <property type="entry name" value="SGNH hydrolase"/>
    <property type="match status" value="1"/>
</dbReference>
<keyword evidence="1" id="KW-0732">Signal</keyword>
<dbReference type="PANTHER" id="PTHR37981">
    <property type="entry name" value="LIPASE 2"/>
    <property type="match status" value="1"/>
</dbReference>
<keyword evidence="3" id="KW-0378">Hydrolase</keyword>
<reference evidence="3 4" key="1">
    <citation type="submission" date="2024-08" db="EMBL/GenBank/DDBJ databases">
        <authorList>
            <person name="Lu H."/>
        </authorList>
    </citation>
    <scope>NUCLEOTIDE SEQUENCE [LARGE SCALE GENOMIC DNA]</scope>
    <source>
        <strain evidence="3 4">LYH14W</strain>
    </source>
</reference>
<dbReference type="EMBL" id="JBIGHV010000001">
    <property type="protein sequence ID" value="MFG6428896.1"/>
    <property type="molecule type" value="Genomic_DNA"/>
</dbReference>
<feature type="chain" id="PRO_5045144667" evidence="1">
    <location>
        <begin position="23"/>
        <end position="279"/>
    </location>
</feature>
<dbReference type="EC" id="3.1.-.-" evidence="3"/>
<proteinExistence type="predicted"/>
<evidence type="ECO:0000313" key="4">
    <source>
        <dbReference type="Proteomes" id="UP001606210"/>
    </source>
</evidence>
<comment type="caution">
    <text evidence="3">The sequence shown here is derived from an EMBL/GenBank/DDBJ whole genome shotgun (WGS) entry which is preliminary data.</text>
</comment>
<dbReference type="CDD" id="cd01823">
    <property type="entry name" value="SEST_like"/>
    <property type="match status" value="1"/>
</dbReference>
<accession>A0ABW7EZ12</accession>
<dbReference type="Proteomes" id="UP001606210">
    <property type="component" value="Unassembled WGS sequence"/>
</dbReference>
<keyword evidence="4" id="KW-1185">Reference proteome</keyword>
<evidence type="ECO:0000259" key="2">
    <source>
        <dbReference type="Pfam" id="PF13472"/>
    </source>
</evidence>
<organism evidence="3 4">
    <name type="scientific">Pelomonas parva</name>
    <dbReference type="NCBI Taxonomy" id="3299032"/>
    <lineage>
        <taxon>Bacteria</taxon>
        <taxon>Pseudomonadati</taxon>
        <taxon>Pseudomonadota</taxon>
        <taxon>Betaproteobacteria</taxon>
        <taxon>Burkholderiales</taxon>
        <taxon>Sphaerotilaceae</taxon>
        <taxon>Roseateles</taxon>
    </lineage>
</organism>
<feature type="domain" description="SGNH hydrolase-type esterase" evidence="2">
    <location>
        <begin position="35"/>
        <end position="265"/>
    </location>
</feature>
<dbReference type="InterPro" id="IPR036514">
    <property type="entry name" value="SGNH_hydro_sf"/>
</dbReference>
<protein>
    <submittedName>
        <fullName evidence="3">SGNH/GDSL hydrolase family protein</fullName>
        <ecNumber evidence="3">3.1.-.-</ecNumber>
    </submittedName>
</protein>
<feature type="signal peptide" evidence="1">
    <location>
        <begin position="1"/>
        <end position="22"/>
    </location>
</feature>
<dbReference type="RefSeq" id="WP_394475894.1">
    <property type="nucleotide sequence ID" value="NZ_JBIGHV010000001.1"/>
</dbReference>